<feature type="transmembrane region" description="Helical" evidence="6">
    <location>
        <begin position="237"/>
        <end position="254"/>
    </location>
</feature>
<dbReference type="RefSeq" id="WP_205122256.1">
    <property type="nucleotide sequence ID" value="NZ_JAFBCM010000001.1"/>
</dbReference>
<feature type="transmembrane region" description="Helical" evidence="6">
    <location>
        <begin position="7"/>
        <end position="27"/>
    </location>
</feature>
<keyword evidence="5 6" id="KW-0472">Membrane</keyword>
<feature type="transmembrane region" description="Helical" evidence="6">
    <location>
        <begin position="64"/>
        <end position="83"/>
    </location>
</feature>
<evidence type="ECO:0000256" key="2">
    <source>
        <dbReference type="ARBA" id="ARBA00007362"/>
    </source>
</evidence>
<protein>
    <submittedName>
        <fullName evidence="8">DMT family transporter</fullName>
    </submittedName>
</protein>
<evidence type="ECO:0000256" key="4">
    <source>
        <dbReference type="ARBA" id="ARBA00022989"/>
    </source>
</evidence>
<dbReference type="InterPro" id="IPR000620">
    <property type="entry name" value="EamA_dom"/>
</dbReference>
<dbReference type="InterPro" id="IPR050638">
    <property type="entry name" value="AA-Vitamin_Transporters"/>
</dbReference>
<evidence type="ECO:0000256" key="1">
    <source>
        <dbReference type="ARBA" id="ARBA00004141"/>
    </source>
</evidence>
<dbReference type="Proteomes" id="UP001595699">
    <property type="component" value="Unassembled WGS sequence"/>
</dbReference>
<evidence type="ECO:0000256" key="5">
    <source>
        <dbReference type="ARBA" id="ARBA00023136"/>
    </source>
</evidence>
<keyword evidence="4 6" id="KW-1133">Transmembrane helix</keyword>
<gene>
    <name evidence="8" type="ORF">ACFOUW_00705</name>
</gene>
<dbReference type="PANTHER" id="PTHR32322">
    <property type="entry name" value="INNER MEMBRANE TRANSPORTER"/>
    <property type="match status" value="1"/>
</dbReference>
<dbReference type="EMBL" id="JBHRZH010000001">
    <property type="protein sequence ID" value="MFC3759345.1"/>
    <property type="molecule type" value="Genomic_DNA"/>
</dbReference>
<feature type="transmembrane region" description="Helical" evidence="6">
    <location>
        <begin position="260"/>
        <end position="278"/>
    </location>
</feature>
<feature type="domain" description="EamA" evidence="7">
    <location>
        <begin position="146"/>
        <end position="278"/>
    </location>
</feature>
<feature type="transmembrane region" description="Helical" evidence="6">
    <location>
        <begin position="119"/>
        <end position="137"/>
    </location>
</feature>
<feature type="transmembrane region" description="Helical" evidence="6">
    <location>
        <begin position="143"/>
        <end position="165"/>
    </location>
</feature>
<dbReference type="PANTHER" id="PTHR32322:SF9">
    <property type="entry name" value="AMINO-ACID METABOLITE EFFLUX PUMP-RELATED"/>
    <property type="match status" value="1"/>
</dbReference>
<organism evidence="8 9">
    <name type="scientific">Tenggerimyces flavus</name>
    <dbReference type="NCBI Taxonomy" id="1708749"/>
    <lineage>
        <taxon>Bacteria</taxon>
        <taxon>Bacillati</taxon>
        <taxon>Actinomycetota</taxon>
        <taxon>Actinomycetes</taxon>
        <taxon>Propionibacteriales</taxon>
        <taxon>Nocardioidaceae</taxon>
        <taxon>Tenggerimyces</taxon>
    </lineage>
</organism>
<feature type="transmembrane region" description="Helical" evidence="6">
    <location>
        <begin position="204"/>
        <end position="225"/>
    </location>
</feature>
<evidence type="ECO:0000313" key="9">
    <source>
        <dbReference type="Proteomes" id="UP001595699"/>
    </source>
</evidence>
<comment type="caution">
    <text evidence="8">The sequence shown here is derived from an EMBL/GenBank/DDBJ whole genome shotgun (WGS) entry which is preliminary data.</text>
</comment>
<comment type="similarity">
    <text evidence="2">Belongs to the EamA transporter family.</text>
</comment>
<accession>A0ABV7Y6R5</accession>
<proteinExistence type="inferred from homology"/>
<feature type="transmembrane region" description="Helical" evidence="6">
    <location>
        <begin position="89"/>
        <end position="107"/>
    </location>
</feature>
<dbReference type="SUPFAM" id="SSF103481">
    <property type="entry name" value="Multidrug resistance efflux transporter EmrE"/>
    <property type="match status" value="2"/>
</dbReference>
<reference evidence="9" key="1">
    <citation type="journal article" date="2019" name="Int. J. Syst. Evol. Microbiol.">
        <title>The Global Catalogue of Microorganisms (GCM) 10K type strain sequencing project: providing services to taxonomists for standard genome sequencing and annotation.</title>
        <authorList>
            <consortium name="The Broad Institute Genomics Platform"/>
            <consortium name="The Broad Institute Genome Sequencing Center for Infectious Disease"/>
            <person name="Wu L."/>
            <person name="Ma J."/>
        </authorList>
    </citation>
    <scope>NUCLEOTIDE SEQUENCE [LARGE SCALE GENOMIC DNA]</scope>
    <source>
        <strain evidence="9">CGMCC 4.7241</strain>
    </source>
</reference>
<evidence type="ECO:0000313" key="8">
    <source>
        <dbReference type="EMBL" id="MFC3759345.1"/>
    </source>
</evidence>
<keyword evidence="3 6" id="KW-0812">Transmembrane</keyword>
<feature type="domain" description="EamA" evidence="7">
    <location>
        <begin position="10"/>
        <end position="134"/>
    </location>
</feature>
<evidence type="ECO:0000256" key="3">
    <source>
        <dbReference type="ARBA" id="ARBA00022692"/>
    </source>
</evidence>
<keyword evidence="9" id="KW-1185">Reference proteome</keyword>
<sequence length="303" mass="31261">MTRSSWAQLLGLSALWGASYLFISIALTGVGPFALTFGRVAGAALVLLPFWWRRRAVLAKRWPLVFLVAIPEIALPFTLINTGERTIDSGLAGTLVALAPLWLVVLGPLLRQGRPTGRAVGGTLIGLVGVAILLGGIGTGADVHLLGAALVVVAAASYSVGAALLARWFDGIDAVTITGSTTAAASIMLLPFTAFDLPDRMPSWQAIAAIAVLAVGGTAAGLVLFNKLITTAGPARASLVSYLAPTFAVGYGALLLHEPVGPGTFAGLGLILVGSWLCTRSRRALPPVVETEITVRKLPARGT</sequence>
<comment type="subcellular location">
    <subcellularLocation>
        <location evidence="1">Membrane</location>
        <topology evidence="1">Multi-pass membrane protein</topology>
    </subcellularLocation>
</comment>
<feature type="transmembrane region" description="Helical" evidence="6">
    <location>
        <begin position="33"/>
        <end position="52"/>
    </location>
</feature>
<name>A0ABV7Y6R5_9ACTN</name>
<evidence type="ECO:0000259" key="7">
    <source>
        <dbReference type="Pfam" id="PF00892"/>
    </source>
</evidence>
<dbReference type="Pfam" id="PF00892">
    <property type="entry name" value="EamA"/>
    <property type="match status" value="2"/>
</dbReference>
<dbReference type="InterPro" id="IPR037185">
    <property type="entry name" value="EmrE-like"/>
</dbReference>
<evidence type="ECO:0000256" key="6">
    <source>
        <dbReference type="SAM" id="Phobius"/>
    </source>
</evidence>
<feature type="transmembrane region" description="Helical" evidence="6">
    <location>
        <begin position="172"/>
        <end position="192"/>
    </location>
</feature>